<gene>
    <name evidence="2" type="primary">estA</name>
    <name evidence="2" type="ORF">GCM10007989_01550</name>
</gene>
<dbReference type="Pfam" id="PF00144">
    <property type="entry name" value="Beta-lactamase"/>
    <property type="match status" value="1"/>
</dbReference>
<evidence type="ECO:0000313" key="3">
    <source>
        <dbReference type="Proteomes" id="UP000646579"/>
    </source>
</evidence>
<organism evidence="2 3">
    <name type="scientific">Devosia pacifica</name>
    <dbReference type="NCBI Taxonomy" id="1335967"/>
    <lineage>
        <taxon>Bacteria</taxon>
        <taxon>Pseudomonadati</taxon>
        <taxon>Pseudomonadota</taxon>
        <taxon>Alphaproteobacteria</taxon>
        <taxon>Hyphomicrobiales</taxon>
        <taxon>Devosiaceae</taxon>
        <taxon>Devosia</taxon>
    </lineage>
</organism>
<dbReference type="RefSeq" id="WP_244639838.1">
    <property type="nucleotide sequence ID" value="NZ_BMZE01000001.1"/>
</dbReference>
<sequence length="373" mass="39872">MTLEAMKDALDQAIDSALGDQRVVGTVIRIAREGDEIYAGHAGLADREAGVAIQPDTIFRLASVTKPIVAATALCLVEDGKLKLDAPVSDYLPYFHPKLANGTEPRVTIHHLLTHTAGISYRYDDPAISRGLENTDLGMEETFTRLAQKPLNYEPGTAWEYSMAIDVLGAVIAAVEGKSLADSVEARITAPLGMNDTKFGVADPARLAVAYADGQPEPVRMTEPYTKHNDDGTETIFSPARIFNPLAYQSGGAGMAGTAGDILKFLEMLRNGGNGILSADLINAGMQNQIGTVTRDPGMRFGYFGAVVEDATAAQTPCPEGTVTWGGIYGHDWFIDPVNKLSVMIATNTATEGSNGQLPKDIRRAIYDNLARG</sequence>
<protein>
    <submittedName>
        <fullName evidence="2">Esterase</fullName>
    </submittedName>
</protein>
<dbReference type="InterPro" id="IPR001466">
    <property type="entry name" value="Beta-lactam-related"/>
</dbReference>
<name>A0A918VNV7_9HYPH</name>
<dbReference type="PANTHER" id="PTHR43283">
    <property type="entry name" value="BETA-LACTAMASE-RELATED"/>
    <property type="match status" value="1"/>
</dbReference>
<dbReference type="EMBL" id="BMZE01000001">
    <property type="protein sequence ID" value="GHA10943.1"/>
    <property type="molecule type" value="Genomic_DNA"/>
</dbReference>
<comment type="caution">
    <text evidence="2">The sequence shown here is derived from an EMBL/GenBank/DDBJ whole genome shotgun (WGS) entry which is preliminary data.</text>
</comment>
<dbReference type="SUPFAM" id="SSF56601">
    <property type="entry name" value="beta-lactamase/transpeptidase-like"/>
    <property type="match status" value="1"/>
</dbReference>
<dbReference type="PANTHER" id="PTHR43283:SF3">
    <property type="entry name" value="BETA-LACTAMASE FAMILY PROTEIN (AFU_ORTHOLOGUE AFUA_5G07500)"/>
    <property type="match status" value="1"/>
</dbReference>
<dbReference type="InterPro" id="IPR012338">
    <property type="entry name" value="Beta-lactam/transpept-like"/>
</dbReference>
<keyword evidence="3" id="KW-1185">Reference proteome</keyword>
<dbReference type="Proteomes" id="UP000646579">
    <property type="component" value="Unassembled WGS sequence"/>
</dbReference>
<accession>A0A918VNV7</accession>
<evidence type="ECO:0000313" key="2">
    <source>
        <dbReference type="EMBL" id="GHA10943.1"/>
    </source>
</evidence>
<proteinExistence type="predicted"/>
<reference evidence="2" key="1">
    <citation type="journal article" date="2014" name="Int. J. Syst. Evol. Microbiol.">
        <title>Complete genome sequence of Corynebacterium casei LMG S-19264T (=DSM 44701T), isolated from a smear-ripened cheese.</title>
        <authorList>
            <consortium name="US DOE Joint Genome Institute (JGI-PGF)"/>
            <person name="Walter F."/>
            <person name="Albersmeier A."/>
            <person name="Kalinowski J."/>
            <person name="Ruckert C."/>
        </authorList>
    </citation>
    <scope>NUCLEOTIDE SEQUENCE</scope>
    <source>
        <strain evidence="2">KCTC 32437</strain>
    </source>
</reference>
<feature type="domain" description="Beta-lactamase-related" evidence="1">
    <location>
        <begin position="10"/>
        <end position="355"/>
    </location>
</feature>
<dbReference type="InterPro" id="IPR050789">
    <property type="entry name" value="Diverse_Enzym_Activities"/>
</dbReference>
<reference evidence="2" key="2">
    <citation type="submission" date="2020-09" db="EMBL/GenBank/DDBJ databases">
        <authorList>
            <person name="Sun Q."/>
            <person name="Kim S."/>
        </authorList>
    </citation>
    <scope>NUCLEOTIDE SEQUENCE</scope>
    <source>
        <strain evidence="2">KCTC 32437</strain>
    </source>
</reference>
<dbReference type="Gene3D" id="3.40.710.10">
    <property type="entry name" value="DD-peptidase/beta-lactamase superfamily"/>
    <property type="match status" value="1"/>
</dbReference>
<evidence type="ECO:0000259" key="1">
    <source>
        <dbReference type="Pfam" id="PF00144"/>
    </source>
</evidence>
<dbReference type="AlphaFoldDB" id="A0A918VNV7"/>